<dbReference type="InterPro" id="IPR050834">
    <property type="entry name" value="Glycosyltransf_2"/>
</dbReference>
<sequence length="287" mass="32702">MSTLPLVTVIVPCFNHEKYIQLCIESIINQTYPEIELLVIDDGSSDACPSILQKLAKQHNFDLVLQKNKGLSNTLNEAIARAKGKYICPIGSDDIMMLDKTEKQVGLMEAEPDIAVCGGNSLFIDSDNVISNKKQKFPASREVTFDNLFRFTGAGIVTPTAMLRKSVVIDEGCYDPSIPIEDLYMWLKLSHRGHRMVRINDVLIYYRKHANNTYKNVERMIKSILIIIQPYENEEGFEQVKQHYLRSAFLSAAKQKQKTLARDLLKQMSWRQRLSSNVISKAFKVLL</sequence>
<evidence type="ECO:0000256" key="3">
    <source>
        <dbReference type="ARBA" id="ARBA00022679"/>
    </source>
</evidence>
<gene>
    <name evidence="5" type="ORF">A9R00_07730</name>
</gene>
<dbReference type="InterPro" id="IPR001173">
    <property type="entry name" value="Glyco_trans_2-like"/>
</dbReference>
<keyword evidence="3" id="KW-0808">Transferase</keyword>
<dbReference type="PANTHER" id="PTHR43685:SF5">
    <property type="entry name" value="GLYCOSYLTRANSFERASE EPSE-RELATED"/>
    <property type="match status" value="1"/>
</dbReference>
<protein>
    <recommendedName>
        <fullName evidence="4">Glycosyltransferase 2-like domain-containing protein</fullName>
    </recommendedName>
</protein>
<dbReference type="Gene3D" id="3.90.550.10">
    <property type="entry name" value="Spore Coat Polysaccharide Biosynthesis Protein SpsA, Chain A"/>
    <property type="match status" value="1"/>
</dbReference>
<feature type="domain" description="Glycosyltransferase 2-like" evidence="4">
    <location>
        <begin position="8"/>
        <end position="168"/>
    </location>
</feature>
<evidence type="ECO:0000313" key="6">
    <source>
        <dbReference type="Proteomes" id="UP000227088"/>
    </source>
</evidence>
<dbReference type="InterPro" id="IPR029044">
    <property type="entry name" value="Nucleotide-diphossugar_trans"/>
</dbReference>
<dbReference type="AlphaFoldDB" id="A0A1Y5HUD3"/>
<dbReference type="Proteomes" id="UP000227088">
    <property type="component" value="Unassembled WGS sequence"/>
</dbReference>
<dbReference type="Pfam" id="PF00535">
    <property type="entry name" value="Glycos_transf_2"/>
    <property type="match status" value="1"/>
</dbReference>
<accession>A0A1Y5HUD3</accession>
<proteinExistence type="inferred from homology"/>
<dbReference type="SUPFAM" id="SSF53448">
    <property type="entry name" value="Nucleotide-diphospho-sugar transferases"/>
    <property type="match status" value="1"/>
</dbReference>
<dbReference type="EMBL" id="MABE01000438">
    <property type="protein sequence ID" value="OUS40087.1"/>
    <property type="molecule type" value="Genomic_DNA"/>
</dbReference>
<organism evidence="5 6">
    <name type="scientific">Oleispira antarctica</name>
    <dbReference type="NCBI Taxonomy" id="188908"/>
    <lineage>
        <taxon>Bacteria</taxon>
        <taxon>Pseudomonadati</taxon>
        <taxon>Pseudomonadota</taxon>
        <taxon>Gammaproteobacteria</taxon>
        <taxon>Oceanospirillales</taxon>
        <taxon>Oceanospirillaceae</taxon>
        <taxon>Oleispira</taxon>
    </lineage>
</organism>
<comment type="caution">
    <text evidence="5">The sequence shown here is derived from an EMBL/GenBank/DDBJ whole genome shotgun (WGS) entry which is preliminary data.</text>
</comment>
<comment type="similarity">
    <text evidence="1">Belongs to the glycosyltransferase 2 family.</text>
</comment>
<dbReference type="GO" id="GO:0016757">
    <property type="term" value="F:glycosyltransferase activity"/>
    <property type="evidence" value="ECO:0007669"/>
    <property type="project" value="UniProtKB-KW"/>
</dbReference>
<evidence type="ECO:0000313" key="5">
    <source>
        <dbReference type="EMBL" id="OUS40087.1"/>
    </source>
</evidence>
<evidence type="ECO:0000256" key="2">
    <source>
        <dbReference type="ARBA" id="ARBA00022676"/>
    </source>
</evidence>
<dbReference type="PANTHER" id="PTHR43685">
    <property type="entry name" value="GLYCOSYLTRANSFERASE"/>
    <property type="match status" value="1"/>
</dbReference>
<evidence type="ECO:0000259" key="4">
    <source>
        <dbReference type="Pfam" id="PF00535"/>
    </source>
</evidence>
<evidence type="ECO:0000256" key="1">
    <source>
        <dbReference type="ARBA" id="ARBA00006739"/>
    </source>
</evidence>
<name>A0A1Y5HUD3_OLEAN</name>
<reference evidence="6" key="1">
    <citation type="journal article" date="2017" name="Proc. Natl. Acad. Sci. U.S.A.">
        <title>Simulation of Deepwater Horizon oil plume reveals substrate specialization within a complex community of hydrocarbon degraders.</title>
        <authorList>
            <person name="Hu P."/>
            <person name="Dubinsky E.A."/>
            <person name="Probst A.J."/>
            <person name="Wang J."/>
            <person name="Sieber C.M.K."/>
            <person name="Tom L.M."/>
            <person name="Gardinali P."/>
            <person name="Banfield J.F."/>
            <person name="Atlas R.M."/>
            <person name="Andersen G.L."/>
        </authorList>
    </citation>
    <scope>NUCLEOTIDE SEQUENCE [LARGE SCALE GENOMIC DNA]</scope>
</reference>
<keyword evidence="2" id="KW-0328">Glycosyltransferase</keyword>